<feature type="transmembrane region" description="Helical" evidence="1">
    <location>
        <begin position="60"/>
        <end position="85"/>
    </location>
</feature>
<organism evidence="2 3">
    <name type="scientific">Glossina fuscipes</name>
    <dbReference type="NCBI Taxonomy" id="7396"/>
    <lineage>
        <taxon>Eukaryota</taxon>
        <taxon>Metazoa</taxon>
        <taxon>Ecdysozoa</taxon>
        <taxon>Arthropoda</taxon>
        <taxon>Hexapoda</taxon>
        <taxon>Insecta</taxon>
        <taxon>Pterygota</taxon>
        <taxon>Neoptera</taxon>
        <taxon>Endopterygota</taxon>
        <taxon>Diptera</taxon>
        <taxon>Brachycera</taxon>
        <taxon>Muscomorpha</taxon>
        <taxon>Hippoboscoidea</taxon>
        <taxon>Glossinidae</taxon>
        <taxon>Glossina</taxon>
    </lineage>
</organism>
<proteinExistence type="predicted"/>
<name>A0A9C6DY14_9MUSC</name>
<keyword evidence="1" id="KW-1133">Transmembrane helix</keyword>
<reference evidence="3" key="1">
    <citation type="submission" date="2025-08" db="UniProtKB">
        <authorList>
            <consortium name="RefSeq"/>
        </authorList>
    </citation>
    <scope>IDENTIFICATION</scope>
    <source>
        <tissue evidence="3">Whole body pupa</tissue>
    </source>
</reference>
<keyword evidence="1" id="KW-0472">Membrane</keyword>
<protein>
    <submittedName>
        <fullName evidence="3">Uncharacterized protein LOC119641761</fullName>
    </submittedName>
</protein>
<dbReference type="GeneID" id="119641761"/>
<evidence type="ECO:0000256" key="1">
    <source>
        <dbReference type="SAM" id="Phobius"/>
    </source>
</evidence>
<dbReference type="AlphaFoldDB" id="A0A9C6DY14"/>
<keyword evidence="2" id="KW-1185">Reference proteome</keyword>
<feature type="transmembrane region" description="Helical" evidence="1">
    <location>
        <begin position="136"/>
        <end position="157"/>
    </location>
</feature>
<dbReference type="Proteomes" id="UP000092443">
    <property type="component" value="Unplaced"/>
</dbReference>
<evidence type="ECO:0000313" key="2">
    <source>
        <dbReference type="Proteomes" id="UP000092443"/>
    </source>
</evidence>
<dbReference type="KEGG" id="gfs:119641761"/>
<accession>A0A9C6DY14</accession>
<evidence type="ECO:0000313" key="3">
    <source>
        <dbReference type="RefSeq" id="XP_037896525.1"/>
    </source>
</evidence>
<dbReference type="RefSeq" id="XP_037896525.1">
    <property type="nucleotide sequence ID" value="XM_038040597.1"/>
</dbReference>
<sequence length="208" mass="24758">MRKITQFDKKVWHLWKYHLHLPGEDCDIYSIWNFRPEATWRTVKKFFGESASCKAHWFPIVYWTVLALSIMGSIYSASEFARLFLGNRKQVTMWRRRTYYVLPYSVLRKCRLVGALIMLNVWLLLFYAIINVSSVLMMPWLIIKLFTLGLEFVYWLLEMLFGSNEVDASAAISFLLPVITYQCVRCVYNIFLKAVELNDIENLLLWKR</sequence>
<feature type="transmembrane region" description="Helical" evidence="1">
    <location>
        <begin position="106"/>
        <end position="130"/>
    </location>
</feature>
<keyword evidence="1" id="KW-0812">Transmembrane</keyword>
<gene>
    <name evidence="3" type="primary">LOC119641761</name>
</gene>